<keyword evidence="9 20" id="KW-0949">S-adenosyl-L-methionine</keyword>
<dbReference type="CTD" id="4839"/>
<dbReference type="CDD" id="cd02440">
    <property type="entry name" value="AdoMet_MTases"/>
    <property type="match status" value="1"/>
</dbReference>
<dbReference type="NCBIfam" id="TIGR00446">
    <property type="entry name" value="nop2p"/>
    <property type="match status" value="1"/>
</dbReference>
<keyword evidence="11 20" id="KW-0694">RNA-binding</keyword>
<dbReference type="SUPFAM" id="SSF53335">
    <property type="entry name" value="S-adenosyl-L-methionine-dependent methyltransferases"/>
    <property type="match status" value="1"/>
</dbReference>
<dbReference type="Gene3D" id="3.40.50.150">
    <property type="entry name" value="Vaccinia Virus protein VP39"/>
    <property type="match status" value="1"/>
</dbReference>
<keyword evidence="7 20" id="KW-0489">Methyltransferase</keyword>
<evidence type="ECO:0000256" key="12">
    <source>
        <dbReference type="ARBA" id="ARBA00022934"/>
    </source>
</evidence>
<evidence type="ECO:0000256" key="7">
    <source>
        <dbReference type="ARBA" id="ARBA00022603"/>
    </source>
</evidence>
<evidence type="ECO:0000256" key="1">
    <source>
        <dbReference type="ARBA" id="ARBA00004604"/>
    </source>
</evidence>
<keyword evidence="12" id="KW-0164">Citrullination</keyword>
<feature type="compositionally biased region" description="Polar residues" evidence="21">
    <location>
        <begin position="730"/>
        <end position="747"/>
    </location>
</feature>
<feature type="compositionally biased region" description="Basic residues" evidence="21">
    <location>
        <begin position="802"/>
        <end position="814"/>
    </location>
</feature>
<dbReference type="GO" id="GO:0070475">
    <property type="term" value="P:rRNA base methylation"/>
    <property type="evidence" value="ECO:0007669"/>
    <property type="project" value="TreeGrafter"/>
</dbReference>
<evidence type="ECO:0000256" key="17">
    <source>
        <dbReference type="ARBA" id="ARBA00076630"/>
    </source>
</evidence>
<feature type="region of interest" description="Disordered" evidence="21">
    <location>
        <begin position="1"/>
        <end position="211"/>
    </location>
</feature>
<dbReference type="GO" id="GO:0005730">
    <property type="term" value="C:nucleolus"/>
    <property type="evidence" value="ECO:0007669"/>
    <property type="project" value="UniProtKB-SubCell"/>
</dbReference>
<dbReference type="Proteomes" id="UP000515202">
    <property type="component" value="Unplaced"/>
</dbReference>
<keyword evidence="6" id="KW-0597">Phosphoprotein</keyword>
<evidence type="ECO:0000313" key="24">
    <source>
        <dbReference type="RefSeq" id="XP_011364170.1"/>
    </source>
</evidence>
<dbReference type="GO" id="GO:0003723">
    <property type="term" value="F:RNA binding"/>
    <property type="evidence" value="ECO:0007669"/>
    <property type="project" value="UniProtKB-UniRule"/>
</dbReference>
<dbReference type="FunFam" id="3.40.50.150:FF:000120">
    <property type="entry name" value="probable 28S rRNA (Cytosine(4447)-C(5))-methyltransferase"/>
    <property type="match status" value="1"/>
</dbReference>
<evidence type="ECO:0000256" key="11">
    <source>
        <dbReference type="ARBA" id="ARBA00022884"/>
    </source>
</evidence>
<gene>
    <name evidence="24" type="primary">NOP2</name>
</gene>
<feature type="active site" description="Nucleophile" evidence="20">
    <location>
        <position position="518"/>
    </location>
</feature>
<evidence type="ECO:0000256" key="15">
    <source>
        <dbReference type="ARBA" id="ARBA00056352"/>
    </source>
</evidence>
<organism evidence="23 24">
    <name type="scientific">Pteropus vampyrus</name>
    <name type="common">Large flying fox</name>
    <dbReference type="NCBI Taxonomy" id="132908"/>
    <lineage>
        <taxon>Eukaryota</taxon>
        <taxon>Metazoa</taxon>
        <taxon>Chordata</taxon>
        <taxon>Craniata</taxon>
        <taxon>Vertebrata</taxon>
        <taxon>Euteleostomi</taxon>
        <taxon>Mammalia</taxon>
        <taxon>Eutheria</taxon>
        <taxon>Laurasiatheria</taxon>
        <taxon>Chiroptera</taxon>
        <taxon>Yinpterochiroptera</taxon>
        <taxon>Pteropodoidea</taxon>
        <taxon>Pteropodidae</taxon>
        <taxon>Pteropodinae</taxon>
        <taxon>Pteropus</taxon>
    </lineage>
</organism>
<dbReference type="RefSeq" id="XP_039730076.1">
    <property type="nucleotide sequence ID" value="XM_039874142.1"/>
</dbReference>
<dbReference type="InterPro" id="IPR023273">
    <property type="entry name" value="RCMT_NOP2"/>
</dbReference>
<dbReference type="Gene3D" id="3.30.70.1170">
    <property type="entry name" value="Sun protein, domain 3"/>
    <property type="match status" value="1"/>
</dbReference>
<keyword evidence="3" id="KW-1017">Isopeptide bond</keyword>
<feature type="compositionally biased region" description="Polar residues" evidence="21">
    <location>
        <begin position="592"/>
        <end position="605"/>
    </location>
</feature>
<dbReference type="InterPro" id="IPR001678">
    <property type="entry name" value="MeTrfase_RsmB-F_NOP2_dom"/>
</dbReference>
<dbReference type="GeneID" id="105295967"/>
<dbReference type="Pfam" id="PF01189">
    <property type="entry name" value="Methyltr_RsmB-F"/>
    <property type="match status" value="1"/>
</dbReference>
<evidence type="ECO:0000259" key="22">
    <source>
        <dbReference type="PROSITE" id="PS51686"/>
    </source>
</evidence>
<feature type="region of interest" description="Disordered" evidence="21">
    <location>
        <begin position="696"/>
        <end position="814"/>
    </location>
</feature>
<keyword evidence="23" id="KW-1185">Reference proteome</keyword>
<evidence type="ECO:0000256" key="6">
    <source>
        <dbReference type="ARBA" id="ARBA00022553"/>
    </source>
</evidence>
<dbReference type="GO" id="GO:0000470">
    <property type="term" value="P:maturation of LSU-rRNA"/>
    <property type="evidence" value="ECO:0007669"/>
    <property type="project" value="TreeGrafter"/>
</dbReference>
<reference evidence="24" key="1">
    <citation type="submission" date="2025-08" db="UniProtKB">
        <authorList>
            <consortium name="RefSeq"/>
        </authorList>
    </citation>
    <scope>IDENTIFICATION</scope>
    <source>
        <tissue evidence="24">Kidney</tissue>
    </source>
</reference>
<dbReference type="PROSITE" id="PS51686">
    <property type="entry name" value="SAM_MT_RSMB_NOP"/>
    <property type="match status" value="1"/>
</dbReference>
<protein>
    <recommendedName>
        <fullName evidence="19">Nucleolar protein 1</fullName>
    </recommendedName>
    <alternativeName>
        <fullName evidence="18">Nucleolar protein 2 homolog</fullName>
    </alternativeName>
    <alternativeName>
        <fullName evidence="17">Proliferating-cell nucleolar antigen p120</fullName>
    </alternativeName>
    <alternativeName>
        <fullName evidence="16">Proliferation-associated nucleolar protein p120</fullName>
    </alternativeName>
</protein>
<comment type="subcellular location">
    <subcellularLocation>
        <location evidence="1">Nucleus</location>
        <location evidence="1">Nucleolus</location>
    </subcellularLocation>
</comment>
<evidence type="ECO:0000256" key="20">
    <source>
        <dbReference type="PROSITE-ProRule" id="PRU01023"/>
    </source>
</evidence>
<feature type="compositionally biased region" description="Polar residues" evidence="21">
    <location>
        <begin position="705"/>
        <end position="714"/>
    </location>
</feature>
<evidence type="ECO:0000256" key="4">
    <source>
        <dbReference type="ARBA" id="ARBA00022517"/>
    </source>
</evidence>
<dbReference type="InterPro" id="IPR054728">
    <property type="entry name" value="RsmB-like_ferredoxin"/>
</dbReference>
<feature type="binding site" evidence="20">
    <location>
        <begin position="393"/>
        <end position="399"/>
    </location>
    <ligand>
        <name>S-adenosyl-L-methionine</name>
        <dbReference type="ChEBI" id="CHEBI:59789"/>
    </ligand>
</feature>
<keyword evidence="14" id="KW-0539">Nucleus</keyword>
<dbReference type="InterPro" id="IPR018314">
    <property type="entry name" value="RsmB/NOL1/NOP2-like_CS"/>
</dbReference>
<evidence type="ECO:0000256" key="8">
    <source>
        <dbReference type="ARBA" id="ARBA00022679"/>
    </source>
</evidence>
<evidence type="ECO:0000256" key="9">
    <source>
        <dbReference type="ARBA" id="ARBA00022691"/>
    </source>
</evidence>
<evidence type="ECO:0000256" key="5">
    <source>
        <dbReference type="ARBA" id="ARBA00022552"/>
    </source>
</evidence>
<dbReference type="RefSeq" id="XP_011364170.1">
    <property type="nucleotide sequence ID" value="XM_011365868.2"/>
</dbReference>
<dbReference type="InterPro" id="IPR011023">
    <property type="entry name" value="Nop2p"/>
</dbReference>
<accession>A0A6P3QQ31</accession>
<keyword evidence="10" id="KW-0832">Ubl conjugation</keyword>
<dbReference type="InterPro" id="IPR023267">
    <property type="entry name" value="RCMT"/>
</dbReference>
<feature type="binding site" evidence="20">
    <location>
        <position position="461"/>
    </location>
    <ligand>
        <name>S-adenosyl-L-methionine</name>
        <dbReference type="ChEBI" id="CHEBI:59789"/>
    </ligand>
</feature>
<dbReference type="AlphaFoldDB" id="A0A6P3QQ31"/>
<evidence type="ECO:0000256" key="3">
    <source>
        <dbReference type="ARBA" id="ARBA00022499"/>
    </source>
</evidence>
<keyword evidence="13" id="KW-0007">Acetylation</keyword>
<keyword evidence="4" id="KW-0690">Ribosome biogenesis</keyword>
<dbReference type="GeneID" id="120611637"/>
<dbReference type="FunFam" id="3.30.70.1170:FF:000001">
    <property type="entry name" value="Ribosomal RNA methyltransferase Nop2"/>
    <property type="match status" value="1"/>
</dbReference>
<evidence type="ECO:0000256" key="10">
    <source>
        <dbReference type="ARBA" id="ARBA00022843"/>
    </source>
</evidence>
<comment type="function">
    <text evidence="15">S-adenosyl-L-methionine-dependent methyltransferase that specifically methylates the C(5) position of cytosine 4447 in 28S rRNA. Required for efficient rRNA processing and 60S ribosomal subunit biogenesis. Regulates pre-rRNA processing through non-catalytic complex formation with box C/D snoRNAs and facilitates the recruitment of U3 and U8 snoRNAs to pre-90S ribosomal particles and their stable assembly into snoRNP complexes. May play a role in the regulation of the cell cycle and the increased nucleolar activity that is associated with the cell proliferation.</text>
</comment>
<feature type="domain" description="SAM-dependent MTase RsmB/NOP-type" evidence="22">
    <location>
        <begin position="301"/>
        <end position="588"/>
    </location>
</feature>
<keyword evidence="8 20" id="KW-0808">Transferase</keyword>
<sequence length="814" mass="90038">MGRKLDPTKKEKRGPGRKARKQKGAETELARFLPAVGDENSKRLSSRSRKRAAKRRLGSVEAPEMKYPGANTLPGKLPKGAVQTPDKKGAQSLYNTAQGKKRPAPAHSSDEEEKEDSEETGVVNQGDLWGSEDSDADMIDDYGADSNSEDEDEDEGEELLPIERAARKQKAQEAVAGSQWSEEETDEEEKEQKVSPESGSQKDDETDGGLQINVDVEEPFVLPSAGELEPDAQAPDLQRVHKRIQDIVGVLRDFGTQREEGRSRAEYLHRLQRDLATYYSYGDFLLGKLMDLFPLSELVEFLEANEVPRPITLRTNTLKTRRRDLAQALINRGVNLDPLGKWSKTGLVVYDSSVPIGATPEYLAGHYMLQGASSMLPVMALAPQEHERILDMCCAPGGKTSYIAQLMKNTGVILANDANAERLKSVVGNLHRLGVTNTIISHYDGRQFPKVVGGFDRVLLDAPCSGTGIISKDPAVKTNKDEKDILRCAHLQKELLLSAIDSVNAASKTGGYLIYCTCSIMVEENEWVVDYALKKRNVRLVPTGLDFGQEGFTRFRERRFHPTLRSTRRFYPHTHNMDGFFIAKFKKFSNSIPQSQTGNSATSTPAGLDLPDPKGQVTPKPENSIQPAKKVKMAVKIKQQLQKQQHPRKAFFKKQNGISKGADSELSTVPSITKAQAFSMLQDSSQPAEKATVIREPKMTRRLKQQSPKLQSSKRVAFQKKNAPPKGMDTETTPVLSLSKTQATQKPENCVQPLGSSQGSEKVKQQLPEQPSKKAVFQKQNGRRKGLKTPTMSALGSSRPPPAKRRKSQSRGSS</sequence>
<dbReference type="Pfam" id="PF22458">
    <property type="entry name" value="RsmF-B_ferredox"/>
    <property type="match status" value="1"/>
</dbReference>
<dbReference type="PANTHER" id="PTHR22807">
    <property type="entry name" value="NOP2 YEAST -RELATED NOL1/NOP2/FMU SUN DOMAIN-CONTAINING"/>
    <property type="match status" value="1"/>
</dbReference>
<keyword evidence="5" id="KW-0698">rRNA processing</keyword>
<dbReference type="InterPro" id="IPR029063">
    <property type="entry name" value="SAM-dependent_MTases_sf"/>
</dbReference>
<dbReference type="GO" id="GO:0009383">
    <property type="term" value="F:rRNA (cytosine-C5-)-methyltransferase activity"/>
    <property type="evidence" value="ECO:0007669"/>
    <property type="project" value="TreeGrafter"/>
</dbReference>
<evidence type="ECO:0000256" key="21">
    <source>
        <dbReference type="SAM" id="MobiDB-lite"/>
    </source>
</evidence>
<feature type="compositionally biased region" description="Basic residues" evidence="21">
    <location>
        <begin position="10"/>
        <end position="22"/>
    </location>
</feature>
<dbReference type="PRINTS" id="PR02008">
    <property type="entry name" value="RCMTFAMILY"/>
</dbReference>
<evidence type="ECO:0000256" key="13">
    <source>
        <dbReference type="ARBA" id="ARBA00022990"/>
    </source>
</evidence>
<feature type="compositionally biased region" description="Acidic residues" evidence="21">
    <location>
        <begin position="130"/>
        <end position="160"/>
    </location>
</feature>
<proteinExistence type="inferred from homology"/>
<evidence type="ECO:0000313" key="23">
    <source>
        <dbReference type="Proteomes" id="UP000515202"/>
    </source>
</evidence>
<comment type="similarity">
    <text evidence="2 20">Belongs to the class I-like SAM-binding methyltransferase superfamily. RsmB/NOP family.</text>
</comment>
<feature type="compositionally biased region" description="Acidic residues" evidence="21">
    <location>
        <begin position="110"/>
        <end position="119"/>
    </location>
</feature>
<evidence type="ECO:0000256" key="19">
    <source>
        <dbReference type="ARBA" id="ARBA00082315"/>
    </source>
</evidence>
<feature type="binding site" evidence="20">
    <location>
        <position position="417"/>
    </location>
    <ligand>
        <name>S-adenosyl-L-methionine</name>
        <dbReference type="ChEBI" id="CHEBI:59789"/>
    </ligand>
</feature>
<dbReference type="PRINTS" id="PR02012">
    <property type="entry name" value="RCMTNOP2"/>
</dbReference>
<evidence type="ECO:0000256" key="2">
    <source>
        <dbReference type="ARBA" id="ARBA00007494"/>
    </source>
</evidence>
<dbReference type="PROSITE" id="PS01153">
    <property type="entry name" value="NOL1_NOP2_SUN"/>
    <property type="match status" value="1"/>
</dbReference>
<feature type="compositionally biased region" description="Basic residues" evidence="21">
    <location>
        <begin position="44"/>
        <end position="57"/>
    </location>
</feature>
<dbReference type="PANTHER" id="PTHR22807:SF30">
    <property type="entry name" value="28S RRNA (CYTOSINE(4447)-C(5))-METHYLTRANSFERASE-RELATED"/>
    <property type="match status" value="1"/>
</dbReference>
<name>A0A6P3QQ31_PTEVA</name>
<evidence type="ECO:0000256" key="16">
    <source>
        <dbReference type="ARBA" id="ARBA00075882"/>
    </source>
</evidence>
<dbReference type="OrthoDB" id="427002at2759"/>
<dbReference type="InterPro" id="IPR049560">
    <property type="entry name" value="MeTrfase_RsmB-F_NOP2_cat"/>
</dbReference>
<feature type="region of interest" description="Disordered" evidence="21">
    <location>
        <begin position="592"/>
        <end position="628"/>
    </location>
</feature>
<feature type="binding site" evidence="20">
    <location>
        <position position="444"/>
    </location>
    <ligand>
        <name>S-adenosyl-L-methionine</name>
        <dbReference type="ChEBI" id="CHEBI:59789"/>
    </ligand>
</feature>
<evidence type="ECO:0000256" key="18">
    <source>
        <dbReference type="ARBA" id="ARBA00079733"/>
    </source>
</evidence>
<evidence type="ECO:0000256" key="14">
    <source>
        <dbReference type="ARBA" id="ARBA00023242"/>
    </source>
</evidence>